<dbReference type="EMBL" id="VSSQ01110659">
    <property type="protein sequence ID" value="MPN48383.1"/>
    <property type="molecule type" value="Genomic_DNA"/>
</dbReference>
<name>A0A645IM42_9ZZZZ</name>
<dbReference type="Pfam" id="PF22698">
    <property type="entry name" value="Semialdhyde_dhC_1"/>
    <property type="match status" value="1"/>
</dbReference>
<organism evidence="2">
    <name type="scientific">bioreactor metagenome</name>
    <dbReference type="NCBI Taxonomy" id="1076179"/>
    <lineage>
        <taxon>unclassified sequences</taxon>
        <taxon>metagenomes</taxon>
        <taxon>ecological metagenomes</taxon>
    </lineage>
</organism>
<evidence type="ECO:0000259" key="1">
    <source>
        <dbReference type="Pfam" id="PF22698"/>
    </source>
</evidence>
<evidence type="ECO:0000313" key="2">
    <source>
        <dbReference type="EMBL" id="MPN48383.1"/>
    </source>
</evidence>
<keyword evidence="2" id="KW-0560">Oxidoreductase</keyword>
<proteinExistence type="predicted"/>
<protein>
    <submittedName>
        <fullName evidence="2">N-acetyl-gamma-glutamyl-phosphate reductase</fullName>
        <ecNumber evidence="2">1.2.1.38</ecNumber>
    </submittedName>
</protein>
<dbReference type="EC" id="1.2.1.38" evidence="2"/>
<feature type="domain" description="N-acetyl-gamma-glutamyl-phosphate reductase dimerisation" evidence="1">
    <location>
        <begin position="2"/>
        <end position="146"/>
    </location>
</feature>
<dbReference type="PANTHER" id="PTHR32338">
    <property type="entry name" value="N-ACETYL-GAMMA-GLUTAMYL-PHOSPHATE REDUCTASE, CHLOROPLASTIC-RELATED-RELATED"/>
    <property type="match status" value="1"/>
</dbReference>
<dbReference type="InterPro" id="IPR050085">
    <property type="entry name" value="AGPR"/>
</dbReference>
<comment type="caution">
    <text evidence="2">The sequence shown here is derived from an EMBL/GenBank/DDBJ whole genome shotgun (WGS) entry which is preliminary data.</text>
</comment>
<accession>A0A645IM42</accession>
<dbReference type="Gene3D" id="3.30.360.10">
    <property type="entry name" value="Dihydrodipicolinate Reductase, domain 2"/>
    <property type="match status" value="1"/>
</dbReference>
<dbReference type="InterPro" id="IPR058924">
    <property type="entry name" value="AGPR_dimerisation_dom"/>
</dbReference>
<gene>
    <name evidence="2" type="primary">argC_39</name>
    <name evidence="2" type="ORF">SDC9_195990</name>
</gene>
<sequence length="178" mass="19021">MVELSSLVADAKSGVSGAGRKAEVHTLFAEAADSFKAYGVGGHRHLPEIRQGLVRMAGDQAVGLTFVPHLTPMIRGIHATLYGRLSKDVDLQALFETRFAGEPFVDVMPEGSHPETRSVRASNMCRIAVHRPQGGDTVVVLSVIDNLVKGAAGQAVQNMNIMFGFDEMQGLDIVPVSP</sequence>
<dbReference type="PANTHER" id="PTHR32338:SF10">
    <property type="entry name" value="N-ACETYL-GAMMA-GLUTAMYL-PHOSPHATE REDUCTASE, CHLOROPLASTIC-RELATED"/>
    <property type="match status" value="1"/>
</dbReference>
<dbReference type="SUPFAM" id="SSF55347">
    <property type="entry name" value="Glyceraldehyde-3-phosphate dehydrogenase-like, C-terminal domain"/>
    <property type="match status" value="1"/>
</dbReference>
<dbReference type="AlphaFoldDB" id="A0A645IM42"/>
<dbReference type="CDD" id="cd23934">
    <property type="entry name" value="AGPR_1_C"/>
    <property type="match status" value="1"/>
</dbReference>
<dbReference type="GO" id="GO:0003942">
    <property type="term" value="F:N-acetyl-gamma-glutamyl-phosphate reductase activity"/>
    <property type="evidence" value="ECO:0007669"/>
    <property type="project" value="UniProtKB-EC"/>
</dbReference>
<reference evidence="2" key="1">
    <citation type="submission" date="2019-08" db="EMBL/GenBank/DDBJ databases">
        <authorList>
            <person name="Kucharzyk K."/>
            <person name="Murdoch R.W."/>
            <person name="Higgins S."/>
            <person name="Loffler F."/>
        </authorList>
    </citation>
    <scope>NUCLEOTIDE SEQUENCE</scope>
</reference>